<dbReference type="EMBL" id="KZ503323">
    <property type="protein sequence ID" value="PKU65632.1"/>
    <property type="molecule type" value="Genomic_DNA"/>
</dbReference>
<evidence type="ECO:0000313" key="1">
    <source>
        <dbReference type="EMBL" id="PKU65632.1"/>
    </source>
</evidence>
<dbReference type="PANTHER" id="PTHR33067">
    <property type="entry name" value="RNA-DIRECTED DNA POLYMERASE-RELATED"/>
    <property type="match status" value="1"/>
</dbReference>
<reference evidence="1 2" key="1">
    <citation type="journal article" date="2016" name="Sci. Rep.">
        <title>The Dendrobium catenatum Lindl. genome sequence provides insights into polysaccharide synthase, floral development and adaptive evolution.</title>
        <authorList>
            <person name="Zhang G.Q."/>
            <person name="Xu Q."/>
            <person name="Bian C."/>
            <person name="Tsai W.C."/>
            <person name="Yeh C.M."/>
            <person name="Liu K.W."/>
            <person name="Yoshida K."/>
            <person name="Zhang L.S."/>
            <person name="Chang S.B."/>
            <person name="Chen F."/>
            <person name="Shi Y."/>
            <person name="Su Y.Y."/>
            <person name="Zhang Y.Q."/>
            <person name="Chen L.J."/>
            <person name="Yin Y."/>
            <person name="Lin M."/>
            <person name="Huang H."/>
            <person name="Deng H."/>
            <person name="Wang Z.W."/>
            <person name="Zhu S.L."/>
            <person name="Zhao X."/>
            <person name="Deng C."/>
            <person name="Niu S.C."/>
            <person name="Huang J."/>
            <person name="Wang M."/>
            <person name="Liu G.H."/>
            <person name="Yang H.J."/>
            <person name="Xiao X.J."/>
            <person name="Hsiao Y.Y."/>
            <person name="Wu W.L."/>
            <person name="Chen Y.Y."/>
            <person name="Mitsuda N."/>
            <person name="Ohme-Takagi M."/>
            <person name="Luo Y.B."/>
            <person name="Van de Peer Y."/>
            <person name="Liu Z.J."/>
        </authorList>
    </citation>
    <scope>NUCLEOTIDE SEQUENCE [LARGE SCALE GENOMIC DNA]</scope>
    <source>
        <tissue evidence="1">The whole plant</tissue>
    </source>
</reference>
<evidence type="ECO:0000313" key="2">
    <source>
        <dbReference type="Proteomes" id="UP000233837"/>
    </source>
</evidence>
<sequence length="86" mass="10065">MPTYSMFMKKFWNKKRKLEEFKTIALTKECSAIIHKKLLEKLKDPGYFTIPTTIGDKFYGRALCDLGYNNNLIPLSIFKRLDVGEL</sequence>
<reference evidence="1 2" key="2">
    <citation type="journal article" date="2017" name="Nature">
        <title>The Apostasia genome and the evolution of orchids.</title>
        <authorList>
            <person name="Zhang G.Q."/>
            <person name="Liu K.W."/>
            <person name="Li Z."/>
            <person name="Lohaus R."/>
            <person name="Hsiao Y.Y."/>
            <person name="Niu S.C."/>
            <person name="Wang J.Y."/>
            <person name="Lin Y.C."/>
            <person name="Xu Q."/>
            <person name="Chen L.J."/>
            <person name="Yoshida K."/>
            <person name="Fujiwara S."/>
            <person name="Wang Z.W."/>
            <person name="Zhang Y.Q."/>
            <person name="Mitsuda N."/>
            <person name="Wang M."/>
            <person name="Liu G.H."/>
            <person name="Pecoraro L."/>
            <person name="Huang H.X."/>
            <person name="Xiao X.J."/>
            <person name="Lin M."/>
            <person name="Wu X.Y."/>
            <person name="Wu W.L."/>
            <person name="Chen Y.Y."/>
            <person name="Chang S.B."/>
            <person name="Sakamoto S."/>
            <person name="Ohme-Takagi M."/>
            <person name="Yagi M."/>
            <person name="Zeng S.J."/>
            <person name="Shen C.Y."/>
            <person name="Yeh C.M."/>
            <person name="Luo Y.B."/>
            <person name="Tsai W.C."/>
            <person name="Van de Peer Y."/>
            <person name="Liu Z.J."/>
        </authorList>
    </citation>
    <scope>NUCLEOTIDE SEQUENCE [LARGE SCALE GENOMIC DNA]</scope>
    <source>
        <tissue evidence="1">The whole plant</tissue>
    </source>
</reference>
<proteinExistence type="predicted"/>
<dbReference type="InterPro" id="IPR021109">
    <property type="entry name" value="Peptidase_aspartic_dom_sf"/>
</dbReference>
<organism evidence="1 2">
    <name type="scientific">Dendrobium catenatum</name>
    <dbReference type="NCBI Taxonomy" id="906689"/>
    <lineage>
        <taxon>Eukaryota</taxon>
        <taxon>Viridiplantae</taxon>
        <taxon>Streptophyta</taxon>
        <taxon>Embryophyta</taxon>
        <taxon>Tracheophyta</taxon>
        <taxon>Spermatophyta</taxon>
        <taxon>Magnoliopsida</taxon>
        <taxon>Liliopsida</taxon>
        <taxon>Asparagales</taxon>
        <taxon>Orchidaceae</taxon>
        <taxon>Epidendroideae</taxon>
        <taxon>Malaxideae</taxon>
        <taxon>Dendrobiinae</taxon>
        <taxon>Dendrobium</taxon>
    </lineage>
</organism>
<dbReference type="AlphaFoldDB" id="A0A2I0VQE6"/>
<protein>
    <submittedName>
        <fullName evidence="1">Uncharacterized protein</fullName>
    </submittedName>
</protein>
<accession>A0A2I0VQE6</accession>
<keyword evidence="2" id="KW-1185">Reference proteome</keyword>
<dbReference type="PANTHER" id="PTHR33067:SF31">
    <property type="entry name" value="RNA-DIRECTED DNA POLYMERASE"/>
    <property type="match status" value="1"/>
</dbReference>
<dbReference type="Gene3D" id="2.40.70.10">
    <property type="entry name" value="Acid Proteases"/>
    <property type="match status" value="1"/>
</dbReference>
<gene>
    <name evidence="1" type="ORF">MA16_Dca024805</name>
</gene>
<dbReference type="Proteomes" id="UP000233837">
    <property type="component" value="Unassembled WGS sequence"/>
</dbReference>
<name>A0A2I0VQE6_9ASPA</name>